<organism evidence="1">
    <name type="scientific">Anguilla anguilla</name>
    <name type="common">European freshwater eel</name>
    <name type="synonym">Muraena anguilla</name>
    <dbReference type="NCBI Taxonomy" id="7936"/>
    <lineage>
        <taxon>Eukaryota</taxon>
        <taxon>Metazoa</taxon>
        <taxon>Chordata</taxon>
        <taxon>Craniata</taxon>
        <taxon>Vertebrata</taxon>
        <taxon>Euteleostomi</taxon>
        <taxon>Actinopterygii</taxon>
        <taxon>Neopterygii</taxon>
        <taxon>Teleostei</taxon>
        <taxon>Anguilliformes</taxon>
        <taxon>Anguillidae</taxon>
        <taxon>Anguilla</taxon>
    </lineage>
</organism>
<name>A0A0E9T5D3_ANGAN</name>
<evidence type="ECO:0000313" key="1">
    <source>
        <dbReference type="EMBL" id="JAH47853.1"/>
    </source>
</evidence>
<reference evidence="1" key="1">
    <citation type="submission" date="2014-11" db="EMBL/GenBank/DDBJ databases">
        <authorList>
            <person name="Amaro Gonzalez C."/>
        </authorList>
    </citation>
    <scope>NUCLEOTIDE SEQUENCE</scope>
</reference>
<protein>
    <submittedName>
        <fullName evidence="1">Uncharacterized protein</fullName>
    </submittedName>
</protein>
<sequence length="39" mass="4595">MTNCNFMHSVVNYIEVGRWWSVLGWPFKGSLVMKMFVLS</sequence>
<dbReference type="AlphaFoldDB" id="A0A0E9T5D3"/>
<proteinExistence type="predicted"/>
<reference evidence="1" key="2">
    <citation type="journal article" date="2015" name="Fish Shellfish Immunol.">
        <title>Early steps in the European eel (Anguilla anguilla)-Vibrio vulnificus interaction in the gills: Role of the RtxA13 toxin.</title>
        <authorList>
            <person name="Callol A."/>
            <person name="Pajuelo D."/>
            <person name="Ebbesson L."/>
            <person name="Teles M."/>
            <person name="MacKenzie S."/>
            <person name="Amaro C."/>
        </authorList>
    </citation>
    <scope>NUCLEOTIDE SEQUENCE</scope>
</reference>
<accession>A0A0E9T5D3</accession>
<dbReference type="EMBL" id="GBXM01060724">
    <property type="protein sequence ID" value="JAH47853.1"/>
    <property type="molecule type" value="Transcribed_RNA"/>
</dbReference>